<proteinExistence type="predicted"/>
<dbReference type="Pfam" id="PF04608">
    <property type="entry name" value="PgpA"/>
    <property type="match status" value="1"/>
</dbReference>
<evidence type="ECO:0000313" key="3">
    <source>
        <dbReference type="EMBL" id="KPJ74438.1"/>
    </source>
</evidence>
<dbReference type="InterPro" id="IPR007686">
    <property type="entry name" value="YutG/PgpA"/>
</dbReference>
<dbReference type="PANTHER" id="PTHR36305:SF1">
    <property type="entry name" value="PHOSPHATIDYLGLYCEROPHOSPHATASE A"/>
    <property type="match status" value="1"/>
</dbReference>
<keyword evidence="1" id="KW-0472">Membrane</keyword>
<dbReference type="PROSITE" id="PS51257">
    <property type="entry name" value="PROKAR_LIPOPROTEIN"/>
    <property type="match status" value="1"/>
</dbReference>
<gene>
    <name evidence="3" type="ORF">AMJ52_00585</name>
</gene>
<dbReference type="PANTHER" id="PTHR36305">
    <property type="entry name" value="PHOSPHATIDYLGLYCEROPHOSPHATASE A"/>
    <property type="match status" value="1"/>
</dbReference>
<evidence type="ECO:0000313" key="4">
    <source>
        <dbReference type="Proteomes" id="UP000051012"/>
    </source>
</evidence>
<dbReference type="GO" id="GO:0006629">
    <property type="term" value="P:lipid metabolic process"/>
    <property type="evidence" value="ECO:0007669"/>
    <property type="project" value="InterPro"/>
</dbReference>
<feature type="transmembrane region" description="Helical" evidence="1">
    <location>
        <begin position="124"/>
        <end position="146"/>
    </location>
</feature>
<dbReference type="Proteomes" id="UP000051012">
    <property type="component" value="Unassembled WGS sequence"/>
</dbReference>
<dbReference type="PIRSF" id="PIRSF006162">
    <property type="entry name" value="PgpA"/>
    <property type="match status" value="1"/>
</dbReference>
<accession>A0A0S7YII6</accession>
<feature type="transmembrane region" description="Helical" evidence="1">
    <location>
        <begin position="12"/>
        <end position="35"/>
    </location>
</feature>
<dbReference type="GO" id="GO:0008962">
    <property type="term" value="F:phosphatidylglycerophosphatase activity"/>
    <property type="evidence" value="ECO:0007669"/>
    <property type="project" value="InterPro"/>
</dbReference>
<dbReference type="InterPro" id="IPR036681">
    <property type="entry name" value="PgpA-like_sf"/>
</dbReference>
<feature type="transmembrane region" description="Helical" evidence="1">
    <location>
        <begin position="41"/>
        <end position="61"/>
    </location>
</feature>
<reference evidence="3 4" key="1">
    <citation type="journal article" date="2015" name="Microbiome">
        <title>Genomic resolution of linkages in carbon, nitrogen, and sulfur cycling among widespread estuary sediment bacteria.</title>
        <authorList>
            <person name="Baker B.J."/>
            <person name="Lazar C.S."/>
            <person name="Teske A.P."/>
            <person name="Dick G.J."/>
        </authorList>
    </citation>
    <scope>NUCLEOTIDE SEQUENCE [LARGE SCALE GENOMIC DNA]</scope>
    <source>
        <strain evidence="3">DG_78</strain>
    </source>
</reference>
<keyword evidence="1" id="KW-0812">Transmembrane</keyword>
<dbReference type="EMBL" id="LJNI01000004">
    <property type="protein sequence ID" value="KPJ74438.1"/>
    <property type="molecule type" value="Genomic_DNA"/>
</dbReference>
<sequence>MNTIKKLIATGFFLGYLPGAPATFACSISIIIWYLLSPYKITYSIVGFILFFAGVFISQSLTKDWGKDPRQIVIDEYATLLLPLYFTPKRIIPLVVTFLLFRFFDIVKPPPIRKLEAIPGGWGIMLDDLAAAIYTAVLIILITQVFNI</sequence>
<feature type="domain" description="YutG/PgpA" evidence="2">
    <location>
        <begin position="7"/>
        <end position="142"/>
    </location>
</feature>
<feature type="transmembrane region" description="Helical" evidence="1">
    <location>
        <begin position="82"/>
        <end position="104"/>
    </location>
</feature>
<dbReference type="PATRIC" id="fig|1703772.3.peg.1872"/>
<evidence type="ECO:0000259" key="2">
    <source>
        <dbReference type="Pfam" id="PF04608"/>
    </source>
</evidence>
<protein>
    <recommendedName>
        <fullName evidence="2">YutG/PgpA domain-containing protein</fullName>
    </recommendedName>
</protein>
<dbReference type="AlphaFoldDB" id="A0A0S7YII6"/>
<evidence type="ECO:0000256" key="1">
    <source>
        <dbReference type="SAM" id="Phobius"/>
    </source>
</evidence>
<dbReference type="InterPro" id="IPR026037">
    <property type="entry name" value="PgpA"/>
</dbReference>
<name>A0A0S7YII6_UNCT6</name>
<dbReference type="SUPFAM" id="SSF101307">
    <property type="entry name" value="YutG-like"/>
    <property type="match status" value="1"/>
</dbReference>
<dbReference type="CDD" id="cd06971">
    <property type="entry name" value="PgpA"/>
    <property type="match status" value="1"/>
</dbReference>
<comment type="caution">
    <text evidence="3">The sequence shown here is derived from an EMBL/GenBank/DDBJ whole genome shotgun (WGS) entry which is preliminary data.</text>
</comment>
<keyword evidence="1" id="KW-1133">Transmembrane helix</keyword>
<organism evidence="3 4">
    <name type="scientific">candidate division TA06 bacterium DG_78</name>
    <dbReference type="NCBI Taxonomy" id="1703772"/>
    <lineage>
        <taxon>Bacteria</taxon>
        <taxon>Bacteria division TA06</taxon>
    </lineage>
</organism>